<dbReference type="GO" id="GO:0006814">
    <property type="term" value="P:sodium ion transport"/>
    <property type="evidence" value="ECO:0007669"/>
    <property type="project" value="InterPro"/>
</dbReference>
<protein>
    <submittedName>
        <fullName evidence="2">Na(+)-translocating NADH-quinone reductase subunit A</fullName>
        <ecNumber evidence="2">1.6.5.-</ecNumber>
    </submittedName>
</protein>
<dbReference type="PANTHER" id="PTHR37839:SF1">
    <property type="entry name" value="NA(+)-TRANSLOCATING NADH-QUINONE REDUCTASE SUBUNIT A"/>
    <property type="match status" value="1"/>
</dbReference>
<gene>
    <name evidence="2" type="primary">nqrA_1</name>
    <name evidence="2" type="ORF">NCTC12965_01747</name>
</gene>
<feature type="region of interest" description="Disordered" evidence="1">
    <location>
        <begin position="87"/>
        <end position="107"/>
    </location>
</feature>
<dbReference type="EC" id="1.6.5.-" evidence="2"/>
<evidence type="ECO:0000256" key="1">
    <source>
        <dbReference type="SAM" id="MobiDB-lite"/>
    </source>
</evidence>
<dbReference type="AlphaFoldDB" id="A0A4U9TVA9"/>
<evidence type="ECO:0000313" key="2">
    <source>
        <dbReference type="EMBL" id="VTR23317.1"/>
    </source>
</evidence>
<organism evidence="2">
    <name type="scientific">Serratia fonticola</name>
    <dbReference type="NCBI Taxonomy" id="47917"/>
    <lineage>
        <taxon>Bacteria</taxon>
        <taxon>Pseudomonadati</taxon>
        <taxon>Pseudomonadota</taxon>
        <taxon>Gammaproteobacteria</taxon>
        <taxon>Enterobacterales</taxon>
        <taxon>Yersiniaceae</taxon>
        <taxon>Serratia</taxon>
    </lineage>
</organism>
<accession>A0A4U9TVA9</accession>
<dbReference type="InterPro" id="IPR008703">
    <property type="entry name" value="NqrA"/>
</dbReference>
<reference evidence="2" key="1">
    <citation type="submission" date="2019-05" db="EMBL/GenBank/DDBJ databases">
        <authorList>
            <consortium name="Pathogen Informatics"/>
        </authorList>
    </citation>
    <scope>NUCLEOTIDE SEQUENCE [LARGE SCALE GENOMIC DNA]</scope>
    <source>
        <strain evidence="2">NCTC12965</strain>
    </source>
</reference>
<name>A0A4U9TVA9_SERFO</name>
<dbReference type="PANTHER" id="PTHR37839">
    <property type="entry name" value="NA(+)-TRANSLOCATING NADH-QUINONE REDUCTASE SUBUNIT A"/>
    <property type="match status" value="1"/>
</dbReference>
<sequence>MPAARVPGLAVSTNQVSVLLEGREKELFGWIAPASDKFSITRTTLGHFLKHKLFAFSTTTNGGERSMVPIGNYERVMPLDISADPSAARSAGGRYGQCPGARLSGAG</sequence>
<keyword evidence="2" id="KW-0560">Oxidoreductase</keyword>
<proteinExistence type="predicted"/>
<dbReference type="GO" id="GO:0016655">
    <property type="term" value="F:oxidoreductase activity, acting on NAD(P)H, quinone or similar compound as acceptor"/>
    <property type="evidence" value="ECO:0007669"/>
    <property type="project" value="InterPro"/>
</dbReference>
<dbReference type="EMBL" id="CABEEZ010000031">
    <property type="protein sequence ID" value="VTR23317.1"/>
    <property type="molecule type" value="Genomic_DNA"/>
</dbReference>